<reference evidence="2 3" key="1">
    <citation type="submission" date="2023-12" db="EMBL/GenBank/DDBJ databases">
        <title>Baltic Sea Cyanobacteria.</title>
        <authorList>
            <person name="Delbaje E."/>
            <person name="Fewer D.P."/>
            <person name="Shishido T.K."/>
        </authorList>
    </citation>
    <scope>NUCLEOTIDE SEQUENCE [LARGE SCALE GENOMIC DNA]</scope>
    <source>
        <strain evidence="2 3">UHCC 0370</strain>
    </source>
</reference>
<sequence>MTIMNPENTAIQWKQVIEYAPTGIKSKILLEDGNCRYTLMSLSLGKAIAEHTNPRNATVNVIEGQGIFNLAGKEIGMEAGVFIFIPANTPHAIQSSTELTFLLTLSEQKENTK</sequence>
<evidence type="ECO:0000313" key="3">
    <source>
        <dbReference type="Proteomes" id="UP001301388"/>
    </source>
</evidence>
<gene>
    <name evidence="2" type="ORF">VB774_21660</name>
</gene>
<dbReference type="InterPro" id="IPR013096">
    <property type="entry name" value="Cupin_2"/>
</dbReference>
<dbReference type="InterPro" id="IPR014710">
    <property type="entry name" value="RmlC-like_jellyroll"/>
</dbReference>
<evidence type="ECO:0000259" key="1">
    <source>
        <dbReference type="Pfam" id="PF07883"/>
    </source>
</evidence>
<dbReference type="InterPro" id="IPR011051">
    <property type="entry name" value="RmlC_Cupin_sf"/>
</dbReference>
<accession>A0ABU5TPI0</accession>
<name>A0ABU5TPI0_9CYAN</name>
<dbReference type="Pfam" id="PF07883">
    <property type="entry name" value="Cupin_2"/>
    <property type="match status" value="1"/>
</dbReference>
<dbReference type="EMBL" id="JAYGIE010000114">
    <property type="protein sequence ID" value="MEA5480247.1"/>
    <property type="molecule type" value="Genomic_DNA"/>
</dbReference>
<dbReference type="RefSeq" id="WP_323263297.1">
    <property type="nucleotide sequence ID" value="NZ_JAYGIE010000114.1"/>
</dbReference>
<feature type="domain" description="Cupin type-2" evidence="1">
    <location>
        <begin position="40"/>
        <end position="98"/>
    </location>
</feature>
<evidence type="ECO:0000313" key="2">
    <source>
        <dbReference type="EMBL" id="MEA5480247.1"/>
    </source>
</evidence>
<organism evidence="2 3">
    <name type="scientific">Pseudanabaena galeata UHCC 0370</name>
    <dbReference type="NCBI Taxonomy" id="3110310"/>
    <lineage>
        <taxon>Bacteria</taxon>
        <taxon>Bacillati</taxon>
        <taxon>Cyanobacteriota</taxon>
        <taxon>Cyanophyceae</taxon>
        <taxon>Pseudanabaenales</taxon>
        <taxon>Pseudanabaenaceae</taxon>
        <taxon>Pseudanabaena</taxon>
    </lineage>
</organism>
<dbReference type="PANTHER" id="PTHR37694">
    <property type="entry name" value="SLR8022 PROTEIN"/>
    <property type="match status" value="1"/>
</dbReference>
<dbReference type="Proteomes" id="UP001301388">
    <property type="component" value="Unassembled WGS sequence"/>
</dbReference>
<proteinExistence type="predicted"/>
<comment type="caution">
    <text evidence="2">The sequence shown here is derived from an EMBL/GenBank/DDBJ whole genome shotgun (WGS) entry which is preliminary data.</text>
</comment>
<protein>
    <submittedName>
        <fullName evidence="2">Cupin domain-containing protein</fullName>
    </submittedName>
</protein>
<dbReference type="SUPFAM" id="SSF51182">
    <property type="entry name" value="RmlC-like cupins"/>
    <property type="match status" value="1"/>
</dbReference>
<dbReference type="Gene3D" id="2.60.120.10">
    <property type="entry name" value="Jelly Rolls"/>
    <property type="match status" value="1"/>
</dbReference>
<keyword evidence="3" id="KW-1185">Reference proteome</keyword>
<dbReference type="PANTHER" id="PTHR37694:SF1">
    <property type="entry name" value="SLR8022 PROTEIN"/>
    <property type="match status" value="1"/>
</dbReference>
<dbReference type="CDD" id="cd02230">
    <property type="entry name" value="cupin_HP0902-like"/>
    <property type="match status" value="1"/>
</dbReference>